<reference evidence="2" key="1">
    <citation type="submission" date="2024-06" db="EMBL/GenBank/DDBJ databases">
        <authorList>
            <person name="Liu X."/>
            <person name="Lenzi L."/>
            <person name="Haldenby T S."/>
            <person name="Uol C."/>
        </authorList>
    </citation>
    <scope>NUCLEOTIDE SEQUENCE</scope>
</reference>
<dbReference type="Proteomes" id="UP001497525">
    <property type="component" value="Unassembled WGS sequence"/>
</dbReference>
<feature type="compositionally biased region" description="Low complexity" evidence="1">
    <location>
        <begin position="842"/>
        <end position="857"/>
    </location>
</feature>
<protein>
    <submittedName>
        <fullName evidence="2">Uncharacterized protein</fullName>
    </submittedName>
</protein>
<feature type="region of interest" description="Disordered" evidence="1">
    <location>
        <begin position="812"/>
        <end position="860"/>
    </location>
</feature>
<evidence type="ECO:0000256" key="1">
    <source>
        <dbReference type="SAM" id="MobiDB-lite"/>
    </source>
</evidence>
<organism evidence="2 3">
    <name type="scientific">Calicophoron daubneyi</name>
    <name type="common">Rumen fluke</name>
    <name type="synonym">Paramphistomum daubneyi</name>
    <dbReference type="NCBI Taxonomy" id="300641"/>
    <lineage>
        <taxon>Eukaryota</taxon>
        <taxon>Metazoa</taxon>
        <taxon>Spiralia</taxon>
        <taxon>Lophotrochozoa</taxon>
        <taxon>Platyhelminthes</taxon>
        <taxon>Trematoda</taxon>
        <taxon>Digenea</taxon>
        <taxon>Plagiorchiida</taxon>
        <taxon>Pronocephalata</taxon>
        <taxon>Paramphistomoidea</taxon>
        <taxon>Paramphistomidae</taxon>
        <taxon>Calicophoron</taxon>
    </lineage>
</organism>
<sequence>MSCSQSIQDVADLREYDSLKRLITSTRSRLPDTIFSRVKRDSARITCFDATEDFVVLGWDIGYFSVIDRRFNESILTLPVPYNDKFLQIKPSVIFIPLDITVRLTTELVVVCSCMCARYPSTRNASTATPPDWPSIFVCRIPFDASQKLFRRRVKRCAIKGLHHNSFDAAPHVSSSADVIISGDIRGLVVVSRYNEKTQNYNSTALTVVPGAIVDMKINGSLLLITCRSFPKDCTQDEDEAVEVIGGELMYFLYDISARSLVRIEMQSLLPPELKLRVSCARPVWLQKQELCKYPRFICTLSSFAADGGLDDDQRGLMAKSKSDILAGVFVVQDLVVSLQFLIYEVPDPEAQFSARIPVLTSAVSTAKSATPKLSFSNPPSAPSSLPDLHSMNPSEGDPGNSDDALSLTQEKSLCILSENILLMWSGQNRVSAAGDASLQSSYLVLLELDHIPPDSTTTANLLPENAYIPAKPIAFSDQLGPIKSLTALWLRPHTGPLVNEISSPAVFRIGGYGGVGLEVWVLRSLSRLLTNDAASLVLLATRPLCAVHLALAPSADLSALFVDRVTKHQRNAQWTSNSSCHSLGSTDKRSFFSRDSLGNRSFSSDVAPTMAPPVAAAVTGEKACRVPLTPSSTAKFERGVEIDEGWDPALSHHVTDNSTTQRVTGVDQSASNVKSASCCLPPPENTESTCNKFHLADNTEGHVGQSSLCESANQDRLEPKVDLPCNRTPELEADAIHEKSVSSPADKAHISDNPTSGVGDSTAGECSLRPHSGVTLRSASTRSSVRPSGLCVSSCEDFSDVEDTDEIQVTTVSEMTTEPLQEVISVETDPDTSKLSDLIQTETSGSESSESVKTSSRMNSGDSWFAFSCPSNFGRDKTIIDFDTLASIEPIEVVPFVDFTCRPGFAIFRIQSLKVEWILAPKSFGSVRSLHVSPDGSVIWCLRKTSRSNLVNTANLTVPSDGTSYSVDVCTEKNGLHGLIPSWIAGRSGRWESDVLLRVSSVHLGNGIALFSTAAGTVKVQCGLSIRRPYSRSNTWPCPDYHVLQVAMSDSGVIWALALSRSSTSTADHFDASVDELCLISASFPSETGAQTDGNISESALLQRLKASSWQPLTLPQLFRPSLQQLLLNSNSVGGITNLVASTFQICFSPQSSFYGEQPQTKKTKNRSYAIGWLFVHPPTWNPSASTPSLLQSISTEAEYENSVLYGCGFFLPNLAASYKPDDLHWCQISVGGLSGYRTSMSAFQSIMKRMNITAFGTSIPSVPLLRVPTQVVRYPRPDLELIPSESDDGSLRPNCLSPVWLILQRPFTSSTTLTRTRDSLSVFRWWKQCLEIQTVHPDTLPPNDAMSYQHVWRFPLLADSLSAGLPEVKVDSSDECYLWTLNAVSNELFCHLGSNYSRSLAIPSVGTEREEVTAMCLTTPDSRQPGVIHLLIASRSGRLWSRLGISSTAPTGTTWATESLPSHWLEQGRPTRETDSLSSSSSLESLHYFTSLTCVDQELWATDNCGDLYSTKISLTHRISGTSRLLSVRWSLHSSSSDDKSSHRTPDIYFLSVAGADWSSRRMGKSLWAIGIPWSEANKNRSRKGSRSHPRHPWDRYSVELTSGFVYARCWIPYQNAFSWLHIPSPRARSIHVSHENVWILSAFWPQQVFIREGLFRSPRTSELNQSASSQLLHLAPFEHEIGYAWQSVPHSDPIFHKFTFEEMTCNGHVSVKAPADILGITRSGDLLYLSQDKTLNFHSPGRSFSSTEYILAKGDPSLSLLEDSPVKRS</sequence>
<feature type="region of interest" description="Disordered" evidence="1">
    <location>
        <begin position="738"/>
        <end position="792"/>
    </location>
</feature>
<evidence type="ECO:0000313" key="3">
    <source>
        <dbReference type="Proteomes" id="UP001497525"/>
    </source>
</evidence>
<name>A0AAV2TE71_CALDB</name>
<evidence type="ECO:0000313" key="2">
    <source>
        <dbReference type="EMBL" id="CAL5134419.1"/>
    </source>
</evidence>
<feature type="compositionally biased region" description="Polar residues" evidence="1">
    <location>
        <begin position="776"/>
        <end position="787"/>
    </location>
</feature>
<feature type="compositionally biased region" description="Basic and acidic residues" evidence="1">
    <location>
        <begin position="738"/>
        <end position="751"/>
    </location>
</feature>
<dbReference type="EMBL" id="CAXLJL010000201">
    <property type="protein sequence ID" value="CAL5134419.1"/>
    <property type="molecule type" value="Genomic_DNA"/>
</dbReference>
<accession>A0AAV2TE71</accession>
<comment type="caution">
    <text evidence="2">The sequence shown here is derived from an EMBL/GenBank/DDBJ whole genome shotgun (WGS) entry which is preliminary data.</text>
</comment>
<gene>
    <name evidence="2" type="ORF">CDAUBV1_LOCUS7802</name>
</gene>
<feature type="region of interest" description="Disordered" evidence="1">
    <location>
        <begin position="371"/>
        <end position="405"/>
    </location>
</feature>
<proteinExistence type="predicted"/>